<dbReference type="PANTHER" id="PTHR44757">
    <property type="entry name" value="DIGUANYLATE CYCLASE DGCP"/>
    <property type="match status" value="1"/>
</dbReference>
<dbReference type="SMART" id="SM00267">
    <property type="entry name" value="GGDEF"/>
    <property type="match status" value="1"/>
</dbReference>
<proteinExistence type="predicted"/>
<evidence type="ECO:0000259" key="2">
    <source>
        <dbReference type="PROSITE" id="PS50883"/>
    </source>
</evidence>
<feature type="domain" description="GGDEF" evidence="3">
    <location>
        <begin position="869"/>
        <end position="1006"/>
    </location>
</feature>
<dbReference type="Proteomes" id="UP000654367">
    <property type="component" value="Unassembled WGS sequence"/>
</dbReference>
<reference evidence="5" key="1">
    <citation type="journal article" date="2019" name="Int. J. Syst. Evol. Microbiol.">
        <title>The Global Catalogue of Microorganisms (GCM) 10K type strain sequencing project: providing services to taxonomists for standard genome sequencing and annotation.</title>
        <authorList>
            <consortium name="The Broad Institute Genomics Platform"/>
            <consortium name="The Broad Institute Genome Sequencing Center for Infectious Disease"/>
            <person name="Wu L."/>
            <person name="Ma J."/>
        </authorList>
    </citation>
    <scope>NUCLEOTIDE SEQUENCE [LARGE SCALE GENOMIC DNA]</scope>
    <source>
        <strain evidence="5">JCM 32304</strain>
    </source>
</reference>
<dbReference type="Gene3D" id="3.30.70.270">
    <property type="match status" value="1"/>
</dbReference>
<protein>
    <recommendedName>
        <fullName evidence="6">Diguanylate cyclase</fullName>
    </recommendedName>
</protein>
<dbReference type="CDD" id="cd01949">
    <property type="entry name" value="GGDEF"/>
    <property type="match status" value="1"/>
</dbReference>
<sequence length="1282" mass="143511">MVFSFHNLIRYLCGTVSGIIISLSIVFSVAANQYQIERLNIADGLPSTLINKIYQQKNGFLWFATDSGVSRYDGQAFIHFQFSPGSKRHISNNFVTDVIEDSQGNIWFATEDGLNRLTLDDQLSIYPLNLEPFAQNTNWITKLYQDSSNNLWVGTGSGLQFKSASSAQFISIPLYLNQQKTAVETSIYSIVADQQQRLWVGTDFGLAVLEPNTQALHLFEPNMADNNSNQASTPITAKTLFNDYILSSEVADNGLIWFGTQNYGLIRFNPNNNSYQHYYAQAHPQQGDIISNYVTNIAIENPQTIWVSTNKGVGVLSIASGQFDWITSQAFNEHSLPSDFIDDVFIDSSGLVWFASTQGVGYYSPLKQASRMYKPLANDSELSGENVFALSVNKQHHVWVASNNGLDTIDLEKKTATLSPLTNESDNTLTSSIWNVQVDAANNVWASHDKGLSYFDAKSLHVTHYSNAPGNPHGFPQTDFYTVTPDNKGNVWITGYLNAGVMLFSPSEGILKHYFNDNENLYTSGGNFTFDAIIIDTGELWLATTNGIFIIDSNSDKTTHLSLGNDRENIRISGIYQDEQGVIWATTQGLSLAKITPTKKDETPYNIEYITRKDGLTDNRLKAVTGDEQGNLWITSRQMLTQYASRTGTITHYPSAINHSNLIFNEAAIDLIGNQLVIGSNKGVIQIDITAISQNHFIPPVHITAANIANKSYVNINNNNNVDAVTVDYDNNMIQFSFASLDFTAPERNQYRFMLEGFDDDWITTQQHNAMYTNLPAGDYTFKVQSTNSDGIWSPQQAEFAFSINQAWWFYALIALAITVCLMLMLFVLSRFKQIKELSNRANYDSLTGLANRFYFNQQLSRLISTPNQTAAVVFIDLDHFKEVNDSMGHDIGDELIIQVAKRLQHCLKHQDVLARLGGDEFALIIQYEPDENRLNQDLVNIIERIRSSLNAGYQINEFWLNSSASIGVACYPNDGKDAKTLLKHADTAMYAAKQNGRNGSYFFNEKLSTALLERVLIKNQLNNALPENQLVVHYQPKCCVHTQSILGLEALIRWQHPTDGLVSPTRFIDQAEDSGLIIDIGLWVLTQACHQGYQWHQQGILQGNISVNISPLQLSQPTIVEDIALILQQSQFPAHMLELEITESLLITDIKAAKAVLFQLKQLKVRIALDDFGKGYSSLNYLTQFPIDTLKIDKAFIHSMLPIETSNIVLKNIIKLGNELQLDVIAEGVETHAQLVKLRHYQCKIVQGFLFSPALNALATQSLLKQSYIMNDQLELANPTG</sequence>
<dbReference type="InterPro" id="IPR043128">
    <property type="entry name" value="Rev_trsase/Diguanyl_cyclase"/>
</dbReference>
<accession>A0ABQ2Q248</accession>
<dbReference type="InterPro" id="IPR000160">
    <property type="entry name" value="GGDEF_dom"/>
</dbReference>
<dbReference type="Gene3D" id="3.20.20.450">
    <property type="entry name" value="EAL domain"/>
    <property type="match status" value="1"/>
</dbReference>
<keyword evidence="1" id="KW-1133">Transmembrane helix</keyword>
<dbReference type="InterPro" id="IPR029787">
    <property type="entry name" value="Nucleotide_cyclase"/>
</dbReference>
<dbReference type="PROSITE" id="PS50887">
    <property type="entry name" value="GGDEF"/>
    <property type="match status" value="1"/>
</dbReference>
<dbReference type="SUPFAM" id="SSF63829">
    <property type="entry name" value="Calcium-dependent phosphotriesterase"/>
    <property type="match status" value="3"/>
</dbReference>
<comment type="caution">
    <text evidence="4">The sequence shown here is derived from an EMBL/GenBank/DDBJ whole genome shotgun (WGS) entry which is preliminary data.</text>
</comment>
<evidence type="ECO:0000259" key="3">
    <source>
        <dbReference type="PROSITE" id="PS50887"/>
    </source>
</evidence>
<dbReference type="PROSITE" id="PS50883">
    <property type="entry name" value="EAL"/>
    <property type="match status" value="1"/>
</dbReference>
<dbReference type="InterPro" id="IPR015943">
    <property type="entry name" value="WD40/YVTN_repeat-like_dom_sf"/>
</dbReference>
<feature type="transmembrane region" description="Helical" evidence="1">
    <location>
        <begin position="12"/>
        <end position="31"/>
    </location>
</feature>
<dbReference type="RefSeq" id="WP_188917327.1">
    <property type="nucleotide sequence ID" value="NZ_BMQV01000004.1"/>
</dbReference>
<evidence type="ECO:0000256" key="1">
    <source>
        <dbReference type="SAM" id="Phobius"/>
    </source>
</evidence>
<name>A0ABQ2Q248_9GAMM</name>
<keyword evidence="1" id="KW-0812">Transmembrane</keyword>
<gene>
    <name evidence="4" type="ORF">GCM10009409_07020</name>
</gene>
<dbReference type="InterPro" id="IPR011123">
    <property type="entry name" value="Y_Y_Y"/>
</dbReference>
<keyword evidence="5" id="KW-1185">Reference proteome</keyword>
<dbReference type="SUPFAM" id="SSF141868">
    <property type="entry name" value="EAL domain-like"/>
    <property type="match status" value="1"/>
</dbReference>
<dbReference type="CDD" id="cd01948">
    <property type="entry name" value="EAL"/>
    <property type="match status" value="1"/>
</dbReference>
<dbReference type="SUPFAM" id="SSF55073">
    <property type="entry name" value="Nucleotide cyclase"/>
    <property type="match status" value="1"/>
</dbReference>
<organism evidence="4 5">
    <name type="scientific">Shewanella saliphila</name>
    <dbReference type="NCBI Taxonomy" id="2282698"/>
    <lineage>
        <taxon>Bacteria</taxon>
        <taxon>Pseudomonadati</taxon>
        <taxon>Pseudomonadota</taxon>
        <taxon>Gammaproteobacteria</taxon>
        <taxon>Alteromonadales</taxon>
        <taxon>Shewanellaceae</taxon>
        <taxon>Shewanella</taxon>
    </lineage>
</organism>
<feature type="domain" description="EAL" evidence="2">
    <location>
        <begin position="1015"/>
        <end position="1269"/>
    </location>
</feature>
<dbReference type="InterPro" id="IPR001633">
    <property type="entry name" value="EAL_dom"/>
</dbReference>
<dbReference type="Pfam" id="PF07495">
    <property type="entry name" value="Y_Y_Y"/>
    <property type="match status" value="1"/>
</dbReference>
<dbReference type="Pfam" id="PF07494">
    <property type="entry name" value="Reg_prop"/>
    <property type="match status" value="2"/>
</dbReference>
<dbReference type="PANTHER" id="PTHR44757:SF2">
    <property type="entry name" value="BIOFILM ARCHITECTURE MAINTENANCE PROTEIN MBAA"/>
    <property type="match status" value="1"/>
</dbReference>
<dbReference type="EMBL" id="BMQV01000004">
    <property type="protein sequence ID" value="GGP42831.1"/>
    <property type="molecule type" value="Genomic_DNA"/>
</dbReference>
<dbReference type="InterPro" id="IPR052155">
    <property type="entry name" value="Biofilm_reg_signaling"/>
</dbReference>
<evidence type="ECO:0000313" key="4">
    <source>
        <dbReference type="EMBL" id="GGP42831.1"/>
    </source>
</evidence>
<dbReference type="NCBIfam" id="TIGR00254">
    <property type="entry name" value="GGDEF"/>
    <property type="match status" value="1"/>
</dbReference>
<dbReference type="Gene3D" id="2.130.10.10">
    <property type="entry name" value="YVTN repeat-like/Quinoprotein amine dehydrogenase"/>
    <property type="match status" value="3"/>
</dbReference>
<dbReference type="InterPro" id="IPR035919">
    <property type="entry name" value="EAL_sf"/>
</dbReference>
<dbReference type="SMART" id="SM00052">
    <property type="entry name" value="EAL"/>
    <property type="match status" value="1"/>
</dbReference>
<dbReference type="InterPro" id="IPR011110">
    <property type="entry name" value="Reg_prop"/>
</dbReference>
<evidence type="ECO:0008006" key="6">
    <source>
        <dbReference type="Google" id="ProtNLM"/>
    </source>
</evidence>
<dbReference type="Pfam" id="PF00563">
    <property type="entry name" value="EAL"/>
    <property type="match status" value="1"/>
</dbReference>
<feature type="transmembrane region" description="Helical" evidence="1">
    <location>
        <begin position="808"/>
        <end position="829"/>
    </location>
</feature>
<keyword evidence="1" id="KW-0472">Membrane</keyword>
<dbReference type="InterPro" id="IPR013783">
    <property type="entry name" value="Ig-like_fold"/>
</dbReference>
<evidence type="ECO:0000313" key="5">
    <source>
        <dbReference type="Proteomes" id="UP000654367"/>
    </source>
</evidence>
<dbReference type="Pfam" id="PF00990">
    <property type="entry name" value="GGDEF"/>
    <property type="match status" value="1"/>
</dbReference>
<dbReference type="Gene3D" id="2.60.40.10">
    <property type="entry name" value="Immunoglobulins"/>
    <property type="match status" value="1"/>
</dbReference>